<comment type="subcellular location">
    <subcellularLocation>
        <location evidence="1">Cell envelope</location>
    </subcellularLocation>
</comment>
<organism evidence="3 4">
    <name type="scientific">Schaalia turicensis</name>
    <dbReference type="NCBI Taxonomy" id="131111"/>
    <lineage>
        <taxon>Bacteria</taxon>
        <taxon>Bacillati</taxon>
        <taxon>Actinomycetota</taxon>
        <taxon>Actinomycetes</taxon>
        <taxon>Actinomycetales</taxon>
        <taxon>Actinomycetaceae</taxon>
        <taxon>Schaalia</taxon>
    </lineage>
</organism>
<reference evidence="3 4" key="1">
    <citation type="submission" date="2017-12" db="EMBL/GenBank/DDBJ databases">
        <title>Phylogenetic diversity of female urinary microbiome.</title>
        <authorList>
            <person name="Thomas-White K."/>
            <person name="Wolfe A.J."/>
        </authorList>
    </citation>
    <scope>NUCLEOTIDE SEQUENCE [LARGE SCALE GENOMIC DNA]</scope>
    <source>
        <strain evidence="3 4">UMB0250</strain>
    </source>
</reference>
<dbReference type="Proteomes" id="UP000234545">
    <property type="component" value="Unassembled WGS sequence"/>
</dbReference>
<accession>A0A2I1I7S7</accession>
<dbReference type="AlphaFoldDB" id="A0A2I1I7S7"/>
<name>A0A2I1I7S7_9ACTO</name>
<dbReference type="InterPro" id="IPR042229">
    <property type="entry name" value="Listeria/Bacterioides_rpt_sf"/>
</dbReference>
<dbReference type="InterPro" id="IPR013378">
    <property type="entry name" value="InlB-like_B-rpt"/>
</dbReference>
<feature type="transmembrane region" description="Helical" evidence="2">
    <location>
        <begin position="428"/>
        <end position="446"/>
    </location>
</feature>
<evidence type="ECO:0000313" key="4">
    <source>
        <dbReference type="Proteomes" id="UP000234545"/>
    </source>
</evidence>
<keyword evidence="2" id="KW-0472">Membrane</keyword>
<dbReference type="Gene3D" id="2.60.40.4270">
    <property type="entry name" value="Listeria-Bacteroides repeat domain"/>
    <property type="match status" value="1"/>
</dbReference>
<sequence>METVRHSDIWCGLLALVTTLCLVVGGADMAVAEPAEADPVPTTISAYTPGGFLPGANGKAPIYGSVSATWPDGTDTALSGAAVSLYPHPTSKEDRESGAVAPVYQATTDKNGMYQFTVDASPSGDREFDMMIEYKGVKKVYGNDADSASATYVTRRIVVRPILTTEADLDEAGTIQGKLAEPKVLELKRDQVVDWDTYLLGRGTNLWGEKAPGFDVMPIELWKDNSKAYGKLSSAFVTHGTKITAVDENGNPVDPSQITANPGTYTVTYEIGFELPKTGDEPIKSYLTTRSGNEFPGYPEFPAEGNRMVLGSASLTAKVPYKLSYDANGGEGATPDEASFMKGAPVTVAGHGELNKGKAEFTGWNTQADGNGTSYAAGQEVTFDADTTLYAQWKEAPASDSAAPAKTMTASKLPPTGKLAATGSNIPYLFKAAAFALLVGSGIAVFSKLARRRRE</sequence>
<comment type="caution">
    <text evidence="3">The sequence shown here is derived from an EMBL/GenBank/DDBJ whole genome shotgun (WGS) entry which is preliminary data.</text>
</comment>
<gene>
    <name evidence="3" type="ORF">CYJ25_02810</name>
</gene>
<evidence type="ECO:0000313" key="3">
    <source>
        <dbReference type="EMBL" id="PKY67177.1"/>
    </source>
</evidence>
<evidence type="ECO:0000256" key="1">
    <source>
        <dbReference type="ARBA" id="ARBA00004196"/>
    </source>
</evidence>
<protein>
    <submittedName>
        <fullName evidence="3">Uncharacterized protein</fullName>
    </submittedName>
</protein>
<proteinExistence type="predicted"/>
<dbReference type="EMBL" id="PKKJ01000001">
    <property type="protein sequence ID" value="PKY67177.1"/>
    <property type="molecule type" value="Genomic_DNA"/>
</dbReference>
<keyword evidence="2" id="KW-1133">Transmembrane helix</keyword>
<dbReference type="GO" id="GO:0030313">
    <property type="term" value="C:cell envelope"/>
    <property type="evidence" value="ECO:0007669"/>
    <property type="project" value="UniProtKB-SubCell"/>
</dbReference>
<keyword evidence="2" id="KW-0812">Transmembrane</keyword>
<evidence type="ECO:0000256" key="2">
    <source>
        <dbReference type="SAM" id="Phobius"/>
    </source>
</evidence>
<dbReference type="Pfam" id="PF09479">
    <property type="entry name" value="Flg_new"/>
    <property type="match status" value="1"/>
</dbReference>